<evidence type="ECO:0000313" key="2">
    <source>
        <dbReference type="EMBL" id="GGM37015.1"/>
    </source>
</evidence>
<dbReference type="AlphaFoldDB" id="A0A8H9GLN7"/>
<feature type="compositionally biased region" description="Basic and acidic residues" evidence="1">
    <location>
        <begin position="36"/>
        <end position="50"/>
    </location>
</feature>
<reference evidence="2" key="1">
    <citation type="journal article" date="2014" name="Int. J. Syst. Evol. Microbiol.">
        <title>Complete genome sequence of Corynebacterium casei LMG S-19264T (=DSM 44701T), isolated from a smear-ripened cheese.</title>
        <authorList>
            <consortium name="US DOE Joint Genome Institute (JGI-PGF)"/>
            <person name="Walter F."/>
            <person name="Albersmeier A."/>
            <person name="Kalinowski J."/>
            <person name="Ruckert C."/>
        </authorList>
    </citation>
    <scope>NUCLEOTIDE SEQUENCE</scope>
    <source>
        <strain evidence="2">JCM 3051</strain>
    </source>
</reference>
<feature type="region of interest" description="Disordered" evidence="1">
    <location>
        <begin position="36"/>
        <end position="63"/>
    </location>
</feature>
<evidence type="ECO:0008006" key="4">
    <source>
        <dbReference type="Google" id="ProtNLM"/>
    </source>
</evidence>
<dbReference type="Proteomes" id="UP000655589">
    <property type="component" value="Unassembled WGS sequence"/>
</dbReference>
<sequence>MSDDAQYWYNTETGEVEEGKRSSWTNLMGPYATRGEAQRALESARARTESWDSEDEEWGGKKQ</sequence>
<proteinExistence type="predicted"/>
<reference evidence="2" key="2">
    <citation type="submission" date="2020-09" db="EMBL/GenBank/DDBJ databases">
        <authorList>
            <person name="Sun Q."/>
            <person name="Ohkuma M."/>
        </authorList>
    </citation>
    <scope>NUCLEOTIDE SEQUENCE</scope>
    <source>
        <strain evidence="2">JCM 3051</strain>
    </source>
</reference>
<accession>A0A8H9GLN7</accession>
<comment type="caution">
    <text evidence="2">The sequence shown here is derived from an EMBL/GenBank/DDBJ whole genome shotgun (WGS) entry which is preliminary data.</text>
</comment>
<name>A0A8H9GLN7_9MICO</name>
<evidence type="ECO:0000256" key="1">
    <source>
        <dbReference type="SAM" id="MobiDB-lite"/>
    </source>
</evidence>
<keyword evidence="3" id="KW-1185">Reference proteome</keyword>
<evidence type="ECO:0000313" key="3">
    <source>
        <dbReference type="Proteomes" id="UP000655589"/>
    </source>
</evidence>
<dbReference type="EMBL" id="BMPT01000017">
    <property type="protein sequence ID" value="GGM37015.1"/>
    <property type="molecule type" value="Genomic_DNA"/>
</dbReference>
<dbReference type="RefSeq" id="WP_171108781.1">
    <property type="nucleotide sequence ID" value="NZ_BMPT01000017.1"/>
</dbReference>
<gene>
    <name evidence="2" type="ORF">GCM10010102_35600</name>
</gene>
<protein>
    <recommendedName>
        <fullName evidence="4">Sporulation related protein</fullName>
    </recommendedName>
</protein>
<organism evidence="2 3">
    <name type="scientific">Promicromonospora citrea</name>
    <dbReference type="NCBI Taxonomy" id="43677"/>
    <lineage>
        <taxon>Bacteria</taxon>
        <taxon>Bacillati</taxon>
        <taxon>Actinomycetota</taxon>
        <taxon>Actinomycetes</taxon>
        <taxon>Micrococcales</taxon>
        <taxon>Promicromonosporaceae</taxon>
        <taxon>Promicromonospora</taxon>
    </lineage>
</organism>